<evidence type="ECO:0000256" key="1">
    <source>
        <dbReference type="ARBA" id="ARBA00004123"/>
    </source>
</evidence>
<dbReference type="PROSITE" id="PS50013">
    <property type="entry name" value="CHROMO_2"/>
    <property type="match status" value="1"/>
</dbReference>
<dbReference type="AlphaFoldDB" id="A0A4W5QX54"/>
<dbReference type="Gene3D" id="2.40.50.40">
    <property type="match status" value="1"/>
</dbReference>
<organism evidence="3 4">
    <name type="scientific">Hucho hucho</name>
    <name type="common">huchen</name>
    <dbReference type="NCBI Taxonomy" id="62062"/>
    <lineage>
        <taxon>Eukaryota</taxon>
        <taxon>Metazoa</taxon>
        <taxon>Chordata</taxon>
        <taxon>Craniata</taxon>
        <taxon>Vertebrata</taxon>
        <taxon>Euteleostomi</taxon>
        <taxon>Actinopterygii</taxon>
        <taxon>Neopterygii</taxon>
        <taxon>Teleostei</taxon>
        <taxon>Protacanthopterygii</taxon>
        <taxon>Salmoniformes</taxon>
        <taxon>Salmonidae</taxon>
        <taxon>Salmoninae</taxon>
        <taxon>Hucho</taxon>
    </lineage>
</organism>
<reference evidence="3" key="2">
    <citation type="submission" date="2025-08" db="UniProtKB">
        <authorList>
            <consortium name="Ensembl"/>
        </authorList>
    </citation>
    <scope>IDENTIFICATION</scope>
</reference>
<dbReference type="GeneTree" id="ENSGT01060000248850"/>
<comment type="subcellular location">
    <subcellularLocation>
        <location evidence="1">Nucleus</location>
    </subcellularLocation>
</comment>
<dbReference type="Pfam" id="PF00385">
    <property type="entry name" value="Chromo"/>
    <property type="match status" value="1"/>
</dbReference>
<dbReference type="Proteomes" id="UP000314982">
    <property type="component" value="Unassembled WGS sequence"/>
</dbReference>
<accession>A0A4W5QX54</accession>
<dbReference type="InterPro" id="IPR023780">
    <property type="entry name" value="Chromo_domain"/>
</dbReference>
<dbReference type="InterPro" id="IPR000953">
    <property type="entry name" value="Chromo/chromo_shadow_dom"/>
</dbReference>
<protein>
    <recommendedName>
        <fullName evidence="2">Chromo domain-containing protein</fullName>
    </recommendedName>
</protein>
<dbReference type="GO" id="GO:0005634">
    <property type="term" value="C:nucleus"/>
    <property type="evidence" value="ECO:0007669"/>
    <property type="project" value="UniProtKB-SubCell"/>
</dbReference>
<reference evidence="4" key="1">
    <citation type="submission" date="2018-06" db="EMBL/GenBank/DDBJ databases">
        <title>Genome assembly of Danube salmon.</title>
        <authorList>
            <person name="Macqueen D.J."/>
            <person name="Gundappa M.K."/>
        </authorList>
    </citation>
    <scope>NUCLEOTIDE SEQUENCE [LARGE SCALE GENOMIC DNA]</scope>
</reference>
<name>A0A4W5QX54_9TELE</name>
<proteinExistence type="predicted"/>
<evidence type="ECO:0000259" key="2">
    <source>
        <dbReference type="PROSITE" id="PS50013"/>
    </source>
</evidence>
<dbReference type="InterPro" id="IPR016197">
    <property type="entry name" value="Chromo-like_dom_sf"/>
</dbReference>
<evidence type="ECO:0000313" key="4">
    <source>
        <dbReference type="Proteomes" id="UP000314982"/>
    </source>
</evidence>
<dbReference type="SMART" id="SM00298">
    <property type="entry name" value="CHROMO"/>
    <property type="match status" value="1"/>
</dbReference>
<feature type="domain" description="Chromo" evidence="2">
    <location>
        <begin position="32"/>
        <end position="90"/>
    </location>
</feature>
<dbReference type="Ensembl" id="ENSHHUT00000080865.1">
    <property type="protein sequence ID" value="ENSHHUP00000078333.1"/>
    <property type="gene ID" value="ENSHHUG00000045723.1"/>
</dbReference>
<evidence type="ECO:0000313" key="3">
    <source>
        <dbReference type="Ensembl" id="ENSHHUP00000078333.1"/>
    </source>
</evidence>
<sequence>MVNRPVVAGPLQGPEVLEVPPPPLDIEGALAFAVRAIMDSRRRARGLQYLMEWEGYGPEERCWVPVEDILDPSLLREFHCLHPDRPAPRPPGRPRDRCRRAAGAARKGGVLSRLPLKSIPLLVRAATSGRRHRSSSHHRSISHFMFVLFHSHLVPISLIVCVLFNPSVSPWFLSVIVSCKLCSVVREQV</sequence>
<dbReference type="SUPFAM" id="SSF54160">
    <property type="entry name" value="Chromo domain-like"/>
    <property type="match status" value="1"/>
</dbReference>
<reference evidence="3" key="3">
    <citation type="submission" date="2025-09" db="UniProtKB">
        <authorList>
            <consortium name="Ensembl"/>
        </authorList>
    </citation>
    <scope>IDENTIFICATION</scope>
</reference>
<keyword evidence="4" id="KW-1185">Reference proteome</keyword>